<protein>
    <submittedName>
        <fullName evidence="5">Tetratricopeptide repeat protein</fullName>
    </submittedName>
</protein>
<keyword evidence="1" id="KW-0677">Repeat</keyword>
<feature type="chain" id="PRO_5026970044" evidence="4">
    <location>
        <begin position="28"/>
        <end position="381"/>
    </location>
</feature>
<dbReference type="SMART" id="SM00028">
    <property type="entry name" value="TPR"/>
    <property type="match status" value="7"/>
</dbReference>
<name>A0A6M6BMB6_9BACT</name>
<keyword evidence="4" id="KW-0732">Signal</keyword>
<evidence type="ECO:0000256" key="4">
    <source>
        <dbReference type="SAM" id="SignalP"/>
    </source>
</evidence>
<evidence type="ECO:0000313" key="5">
    <source>
        <dbReference type="EMBL" id="QJX48583.1"/>
    </source>
</evidence>
<sequence>MAALNSLLPTSFCASLLLALLAGGVWGCGQNDPSEQAEVMVNLATVQSGPKIQAAELEGAIARQPRNASLYARRAGFRLDAGLVAAALEDINRALALDDGPAEFYFIKARAVRAQGNLKQALTAAAEASRRGFSSPDLNLLVGETHLAERRFQDALDQLDRALQQEPDHAAALFYKGVAYIGLQDTVQALDYLRASLSRDPRQPETLHQLAFLSNAFRQPANAARYAAQGLKLAPNYGPLWYDYGRQFELQNQPDSALRIYTRTVELDTTFYRADYRLALVAYKNHKYADAIPHLQRALRRAPRLAGARQMLAESYESLARFPEAADQYRILVAENPGNRHWTYKAWKVGNRARGIMVDETPRQAVEPVEPLSIQQPNTNQ</sequence>
<organism evidence="5 6">
    <name type="scientific">Hymenobacter taeanensis</name>
    <dbReference type="NCBI Taxonomy" id="2735321"/>
    <lineage>
        <taxon>Bacteria</taxon>
        <taxon>Pseudomonadati</taxon>
        <taxon>Bacteroidota</taxon>
        <taxon>Cytophagia</taxon>
        <taxon>Cytophagales</taxon>
        <taxon>Hymenobacteraceae</taxon>
        <taxon>Hymenobacter</taxon>
    </lineage>
</organism>
<dbReference type="Pfam" id="PF13432">
    <property type="entry name" value="TPR_16"/>
    <property type="match status" value="3"/>
</dbReference>
<dbReference type="AlphaFoldDB" id="A0A6M6BMB6"/>
<feature type="repeat" description="TPR" evidence="3">
    <location>
        <begin position="170"/>
        <end position="203"/>
    </location>
</feature>
<dbReference type="PANTHER" id="PTHR45586">
    <property type="entry name" value="TPR REPEAT-CONTAINING PROTEIN PA4667"/>
    <property type="match status" value="1"/>
</dbReference>
<dbReference type="EMBL" id="CP053538">
    <property type="protein sequence ID" value="QJX48583.1"/>
    <property type="molecule type" value="Genomic_DNA"/>
</dbReference>
<dbReference type="InterPro" id="IPR051012">
    <property type="entry name" value="CellSynth/LPSAsmb/PSIAsmb"/>
</dbReference>
<dbReference type="InterPro" id="IPR011990">
    <property type="entry name" value="TPR-like_helical_dom_sf"/>
</dbReference>
<dbReference type="Gene3D" id="1.25.40.10">
    <property type="entry name" value="Tetratricopeptide repeat domain"/>
    <property type="match status" value="2"/>
</dbReference>
<dbReference type="SUPFAM" id="SSF48452">
    <property type="entry name" value="TPR-like"/>
    <property type="match status" value="2"/>
</dbReference>
<dbReference type="KEGG" id="hts:HMJ29_17320"/>
<reference evidence="5 6" key="1">
    <citation type="submission" date="2020-05" db="EMBL/GenBank/DDBJ databases">
        <title>Complete genome sequence of Hymenobacter sp. TS19 in Coasted Sand Dune.</title>
        <authorList>
            <person name="Lee J.-H."/>
            <person name="Jung J.-H."/>
            <person name="Jeong S."/>
            <person name="Zhao L."/>
            <person name="Kim M.-K."/>
            <person name="Seo H.-S."/>
            <person name="Lim S."/>
        </authorList>
    </citation>
    <scope>NUCLEOTIDE SEQUENCE [LARGE SCALE GENOMIC DNA]</scope>
    <source>
        <strain evidence="5 6">TS19</strain>
    </source>
</reference>
<evidence type="ECO:0000313" key="6">
    <source>
        <dbReference type="Proteomes" id="UP000501623"/>
    </source>
</evidence>
<evidence type="ECO:0000256" key="3">
    <source>
        <dbReference type="PROSITE-ProRule" id="PRU00339"/>
    </source>
</evidence>
<gene>
    <name evidence="5" type="ORF">HMJ29_17320</name>
</gene>
<evidence type="ECO:0000256" key="2">
    <source>
        <dbReference type="ARBA" id="ARBA00022803"/>
    </source>
</evidence>
<dbReference type="RefSeq" id="WP_171592674.1">
    <property type="nucleotide sequence ID" value="NZ_CP053538.1"/>
</dbReference>
<proteinExistence type="predicted"/>
<keyword evidence="2 3" id="KW-0802">TPR repeat</keyword>
<evidence type="ECO:0000256" key="1">
    <source>
        <dbReference type="ARBA" id="ARBA00022737"/>
    </source>
</evidence>
<feature type="signal peptide" evidence="4">
    <location>
        <begin position="1"/>
        <end position="27"/>
    </location>
</feature>
<accession>A0A6M6BMB6</accession>
<dbReference type="InterPro" id="IPR019734">
    <property type="entry name" value="TPR_rpt"/>
</dbReference>
<dbReference type="Proteomes" id="UP000501623">
    <property type="component" value="Chromosome"/>
</dbReference>
<dbReference type="PANTHER" id="PTHR45586:SF1">
    <property type="entry name" value="LIPOPOLYSACCHARIDE ASSEMBLY PROTEIN B"/>
    <property type="match status" value="1"/>
</dbReference>
<dbReference type="PROSITE" id="PS50005">
    <property type="entry name" value="TPR"/>
    <property type="match status" value="2"/>
</dbReference>
<keyword evidence="6" id="KW-1185">Reference proteome</keyword>
<feature type="repeat" description="TPR" evidence="3">
    <location>
        <begin position="136"/>
        <end position="169"/>
    </location>
</feature>